<organism evidence="1 2">
    <name type="scientific">Laspinema palackyanum D2a</name>
    <dbReference type="NCBI Taxonomy" id="2953684"/>
    <lineage>
        <taxon>Bacteria</taxon>
        <taxon>Bacillati</taxon>
        <taxon>Cyanobacteriota</taxon>
        <taxon>Cyanophyceae</taxon>
        <taxon>Oscillatoriophycideae</taxon>
        <taxon>Oscillatoriales</taxon>
        <taxon>Laspinemataceae</taxon>
        <taxon>Laspinema</taxon>
        <taxon>Laspinema palackyanum</taxon>
    </lineage>
</organism>
<evidence type="ECO:0000313" key="2">
    <source>
        <dbReference type="Proteomes" id="UP001525890"/>
    </source>
</evidence>
<protein>
    <submittedName>
        <fullName evidence="1">Uncharacterized protein</fullName>
    </submittedName>
</protein>
<dbReference type="EMBL" id="JAMXFF010000003">
    <property type="protein sequence ID" value="MCT7965401.1"/>
    <property type="molecule type" value="Genomic_DNA"/>
</dbReference>
<proteinExistence type="predicted"/>
<dbReference type="Proteomes" id="UP001525890">
    <property type="component" value="Unassembled WGS sequence"/>
</dbReference>
<reference evidence="1 2" key="1">
    <citation type="journal article" date="2022" name="Front. Microbiol.">
        <title>High genomic differentiation and limited gene flow indicate recent cryptic speciation within the genus Laspinema (cyanobacteria).</title>
        <authorList>
            <person name="Stanojkovic A."/>
            <person name="Skoupy S."/>
            <person name="Skaloud P."/>
            <person name="Dvorak P."/>
        </authorList>
    </citation>
    <scope>NUCLEOTIDE SEQUENCE [LARGE SCALE GENOMIC DNA]</scope>
    <source>
        <strain evidence="1 2">D2a</strain>
    </source>
</reference>
<sequence>MLCSRRTVEAFGNVMNRRGEYLEWEENDLNQRERFFDIRHLLAGSLASGDQSEGVGRVWRVGAR</sequence>
<comment type="caution">
    <text evidence="1">The sequence shown here is derived from an EMBL/GenBank/DDBJ whole genome shotgun (WGS) entry which is preliminary data.</text>
</comment>
<keyword evidence="2" id="KW-1185">Reference proteome</keyword>
<accession>A0ABT2MNC5</accession>
<evidence type="ECO:0000313" key="1">
    <source>
        <dbReference type="EMBL" id="MCT7965401.1"/>
    </source>
</evidence>
<name>A0ABT2MNC5_9CYAN</name>
<gene>
    <name evidence="1" type="ORF">NG799_03510</name>
</gene>